<evidence type="ECO:0000256" key="5">
    <source>
        <dbReference type="SAM" id="MobiDB-lite"/>
    </source>
</evidence>
<dbReference type="AlphaFoldDB" id="A0AAU8UX68"/>
<comment type="subcellular location">
    <subcellularLocation>
        <location evidence="4">Cytoplasm</location>
    </subcellularLocation>
</comment>
<dbReference type="GO" id="GO:0048027">
    <property type="term" value="F:mRNA 5'-UTR binding"/>
    <property type="evidence" value="ECO:0007669"/>
    <property type="project" value="UniProtKB-UniRule"/>
</dbReference>
<dbReference type="EMBL" id="CP013446">
    <property type="protein sequence ID" value="AOK23802.1"/>
    <property type="molecule type" value="Genomic_DNA"/>
</dbReference>
<comment type="function">
    <text evidence="4">A translational regulator that binds mRNA to regulate translation initiation and/or mRNA stability. Usually binds in the 5'-UTR at or near the Shine-Dalgarno sequence preventing ribosome-binding, thus repressing translation. Its main target seems to be the major flagellin gene, while its function is anatagonized by FliW.</text>
</comment>
<dbReference type="NCBIfam" id="TIGR00202">
    <property type="entry name" value="csrA"/>
    <property type="match status" value="1"/>
</dbReference>
<dbReference type="PANTHER" id="PTHR34984">
    <property type="entry name" value="CARBON STORAGE REGULATOR"/>
    <property type="match status" value="1"/>
</dbReference>
<dbReference type="NCBIfam" id="NF002469">
    <property type="entry name" value="PRK01712.1"/>
    <property type="match status" value="1"/>
</dbReference>
<protein>
    <recommendedName>
        <fullName evidence="4">Translational regulator CsrA</fullName>
    </recommendedName>
</protein>
<feature type="region of interest" description="Disordered" evidence="5">
    <location>
        <begin position="57"/>
        <end position="79"/>
    </location>
</feature>
<keyword evidence="1 4" id="KW-0963">Cytoplasm</keyword>
<keyword evidence="4" id="KW-1005">Bacterial flagellum biogenesis</keyword>
<dbReference type="GO" id="GO:0044781">
    <property type="term" value="P:bacterial-type flagellum organization"/>
    <property type="evidence" value="ECO:0007669"/>
    <property type="project" value="UniProtKB-KW"/>
</dbReference>
<comment type="subunit">
    <text evidence="4">Homodimer; the beta-strands of each monomer intercalate to form a hydrophobic core, while the alpha-helices form wings that extend away from the core.</text>
</comment>
<dbReference type="Pfam" id="PF02599">
    <property type="entry name" value="CsrA"/>
    <property type="match status" value="1"/>
</dbReference>
<evidence type="ECO:0000256" key="4">
    <source>
        <dbReference type="HAMAP-Rule" id="MF_00167"/>
    </source>
</evidence>
<dbReference type="HAMAP" id="MF_00167">
    <property type="entry name" value="CsrA"/>
    <property type="match status" value="1"/>
</dbReference>
<evidence type="ECO:0000256" key="1">
    <source>
        <dbReference type="ARBA" id="ARBA00022490"/>
    </source>
</evidence>
<reference evidence="6 7" key="1">
    <citation type="submission" date="2015-12" db="EMBL/GenBank/DDBJ databases">
        <title>Diversity of Burkholderia near neighbor genomes.</title>
        <authorList>
            <person name="Sahl J."/>
            <person name="Wagner D."/>
            <person name="Keim P."/>
        </authorList>
    </citation>
    <scope>NUCLEOTIDE SEQUENCE [LARGE SCALE GENOMIC DNA]</scope>
    <source>
        <strain evidence="6 7">MSMB1189WGS</strain>
    </source>
</reference>
<evidence type="ECO:0000313" key="6">
    <source>
        <dbReference type="EMBL" id="AOK23802.1"/>
    </source>
</evidence>
<dbReference type="SUPFAM" id="SSF117130">
    <property type="entry name" value="CsrA-like"/>
    <property type="match status" value="1"/>
</dbReference>
<proteinExistence type="inferred from homology"/>
<comment type="similarity">
    <text evidence="4">Belongs to the CsrA/RsmA family.</text>
</comment>
<evidence type="ECO:0000256" key="3">
    <source>
        <dbReference type="ARBA" id="ARBA00022884"/>
    </source>
</evidence>
<dbReference type="PANTHER" id="PTHR34984:SF1">
    <property type="entry name" value="CARBON STORAGE REGULATOR"/>
    <property type="match status" value="1"/>
</dbReference>
<dbReference type="Proteomes" id="UP000095100">
    <property type="component" value="Chromosome 1"/>
</dbReference>
<dbReference type="GO" id="GO:1902208">
    <property type="term" value="P:regulation of bacterial-type flagellum assembly"/>
    <property type="evidence" value="ECO:0007669"/>
    <property type="project" value="UniProtKB-UniRule"/>
</dbReference>
<evidence type="ECO:0000256" key="2">
    <source>
        <dbReference type="ARBA" id="ARBA00022845"/>
    </source>
</evidence>
<accession>A0AAU8UX68</accession>
<dbReference type="GO" id="GO:0006402">
    <property type="term" value="P:mRNA catabolic process"/>
    <property type="evidence" value="ECO:0007669"/>
    <property type="project" value="InterPro"/>
</dbReference>
<gene>
    <name evidence="4" type="primary">csrA</name>
    <name evidence="6" type="ORF">WK67_14205</name>
</gene>
<keyword evidence="4" id="KW-0678">Repressor</keyword>
<name>A0AAU8UX68_9BURK</name>
<dbReference type="RefSeq" id="WP_069270326.1">
    <property type="nucleotide sequence ID" value="NZ_CP013446.1"/>
</dbReference>
<dbReference type="GO" id="GO:0006109">
    <property type="term" value="P:regulation of carbohydrate metabolic process"/>
    <property type="evidence" value="ECO:0007669"/>
    <property type="project" value="InterPro"/>
</dbReference>
<dbReference type="InterPro" id="IPR036107">
    <property type="entry name" value="CsrA_sf"/>
</dbReference>
<organism evidence="6 7">
    <name type="scientific">Burkholderia ubonensis</name>
    <dbReference type="NCBI Taxonomy" id="101571"/>
    <lineage>
        <taxon>Bacteria</taxon>
        <taxon>Pseudomonadati</taxon>
        <taxon>Pseudomonadota</taxon>
        <taxon>Betaproteobacteria</taxon>
        <taxon>Burkholderiales</taxon>
        <taxon>Burkholderiaceae</taxon>
        <taxon>Burkholderia</taxon>
        <taxon>Burkholderia cepacia complex</taxon>
    </lineage>
</organism>
<evidence type="ECO:0000313" key="7">
    <source>
        <dbReference type="Proteomes" id="UP000095100"/>
    </source>
</evidence>
<sequence>MLILSRHPQETLHIGDEITVTVLGVHGNQVRLDIQAPAHVGVHREEIYRSIQAEKRAAANASSTHPPVIVRRARSSHHE</sequence>
<dbReference type="InterPro" id="IPR003751">
    <property type="entry name" value="CsrA"/>
</dbReference>
<dbReference type="GO" id="GO:0045947">
    <property type="term" value="P:negative regulation of translational initiation"/>
    <property type="evidence" value="ECO:0007669"/>
    <property type="project" value="UniProtKB-UniRule"/>
</dbReference>
<dbReference type="Gene3D" id="2.60.40.4380">
    <property type="entry name" value="Translational regulator CsrA"/>
    <property type="match status" value="1"/>
</dbReference>
<keyword evidence="2 4" id="KW-0810">Translation regulation</keyword>
<keyword evidence="3 4" id="KW-0694">RNA-binding</keyword>
<dbReference type="GO" id="GO:0005829">
    <property type="term" value="C:cytosol"/>
    <property type="evidence" value="ECO:0007669"/>
    <property type="project" value="TreeGrafter"/>
</dbReference>